<dbReference type="AlphaFoldDB" id="A0AAE1B2J8"/>
<organism evidence="1 2">
    <name type="scientific">Elysia crispata</name>
    <name type="common">lettuce slug</name>
    <dbReference type="NCBI Taxonomy" id="231223"/>
    <lineage>
        <taxon>Eukaryota</taxon>
        <taxon>Metazoa</taxon>
        <taxon>Spiralia</taxon>
        <taxon>Lophotrochozoa</taxon>
        <taxon>Mollusca</taxon>
        <taxon>Gastropoda</taxon>
        <taxon>Heterobranchia</taxon>
        <taxon>Euthyneura</taxon>
        <taxon>Panpulmonata</taxon>
        <taxon>Sacoglossa</taxon>
        <taxon>Placobranchoidea</taxon>
        <taxon>Plakobranchidae</taxon>
        <taxon>Elysia</taxon>
    </lineage>
</organism>
<keyword evidence="2" id="KW-1185">Reference proteome</keyword>
<accession>A0AAE1B2J8</accession>
<dbReference type="EMBL" id="JAWDGP010000750">
    <property type="protein sequence ID" value="KAK3797721.1"/>
    <property type="molecule type" value="Genomic_DNA"/>
</dbReference>
<sequence length="118" mass="12781">MPGSLHAFLRADESDEIITRTLGKHEQEGRSFKHTLASLTVNYPAAWVLVGAREQNKSRAAVNGALNHSNFVALGTEVSSHSDTRRGLSSIFEGCFQRDATQGAGSLVLIINTDQQQS</sequence>
<protein>
    <submittedName>
        <fullName evidence="1">Uncharacterized protein</fullName>
    </submittedName>
</protein>
<evidence type="ECO:0000313" key="2">
    <source>
        <dbReference type="Proteomes" id="UP001283361"/>
    </source>
</evidence>
<evidence type="ECO:0000313" key="1">
    <source>
        <dbReference type="EMBL" id="KAK3797721.1"/>
    </source>
</evidence>
<proteinExistence type="predicted"/>
<gene>
    <name evidence="1" type="ORF">RRG08_054738</name>
</gene>
<name>A0AAE1B2J8_9GAST</name>
<comment type="caution">
    <text evidence="1">The sequence shown here is derived from an EMBL/GenBank/DDBJ whole genome shotgun (WGS) entry which is preliminary data.</text>
</comment>
<reference evidence="1" key="1">
    <citation type="journal article" date="2023" name="G3 (Bethesda)">
        <title>A reference genome for the long-term kleptoplast-retaining sea slug Elysia crispata morphotype clarki.</title>
        <authorList>
            <person name="Eastman K.E."/>
            <person name="Pendleton A.L."/>
            <person name="Shaikh M.A."/>
            <person name="Suttiyut T."/>
            <person name="Ogas R."/>
            <person name="Tomko P."/>
            <person name="Gavelis G."/>
            <person name="Widhalm J.R."/>
            <person name="Wisecaver J.H."/>
        </authorList>
    </citation>
    <scope>NUCLEOTIDE SEQUENCE</scope>
    <source>
        <strain evidence="1">ECLA1</strain>
    </source>
</reference>
<dbReference type="Proteomes" id="UP001283361">
    <property type="component" value="Unassembled WGS sequence"/>
</dbReference>